<sequence>MKALGWVVLGVSLLLAGRLAYLATEDGTYSRELVVVALGSVLTALSAAGVAFLALFNDVRRMREQDTIRRFSGDTWKRQSVQVGRMQIPDVSVIRASNAGIEWTANADVVFTKFAAPRELAANIQEHRDAVLGEVLADAEARGIPVFNGDAVDIVDARVTLIRGEDGRKRPQFTLTPAPATYFDFLGTTANLDSKVDGGDTLRDIAQVSPQGVVDCAALPAMAKVGTGTVVVTSDERIVLGVRGKLMIASGHDAAEERSFVHFVAEGAEPRDLGLGGVYDPTETALRGLEEELNIGNEIRHSARVSKLANAGFFFDQLRWQPCFAFVARIDRSWNEFLHAAAAAQDTWEVERFISLPFDIHHEGVRSLLTGTHPDLVLASNHAAMYLWTALLYKHGFTTVRDQLSRR</sequence>
<keyword evidence="3" id="KW-1185">Reference proteome</keyword>
<gene>
    <name evidence="2" type="ORF">M5J20_01910</name>
</gene>
<evidence type="ECO:0008006" key="4">
    <source>
        <dbReference type="Google" id="ProtNLM"/>
    </source>
</evidence>
<evidence type="ECO:0000256" key="1">
    <source>
        <dbReference type="SAM" id="Phobius"/>
    </source>
</evidence>
<evidence type="ECO:0000313" key="2">
    <source>
        <dbReference type="EMBL" id="MCP1386951.1"/>
    </source>
</evidence>
<dbReference type="Proteomes" id="UP001204000">
    <property type="component" value="Unassembled WGS sequence"/>
</dbReference>
<dbReference type="RefSeq" id="WP_253575777.1">
    <property type="nucleotide sequence ID" value="NZ_JAMFTQ010000001.1"/>
</dbReference>
<accession>A0ABT1FZ03</accession>
<proteinExistence type="predicted"/>
<feature type="transmembrane region" description="Helical" evidence="1">
    <location>
        <begin position="36"/>
        <end position="56"/>
    </location>
</feature>
<keyword evidence="1" id="KW-0472">Membrane</keyword>
<comment type="caution">
    <text evidence="2">The sequence shown here is derived from an EMBL/GenBank/DDBJ whole genome shotgun (WGS) entry which is preliminary data.</text>
</comment>
<organism evidence="2 3">
    <name type="scientific">Corynebacterium stercoris</name>
    <dbReference type="NCBI Taxonomy" id="2943490"/>
    <lineage>
        <taxon>Bacteria</taxon>
        <taxon>Bacillati</taxon>
        <taxon>Actinomycetota</taxon>
        <taxon>Actinomycetes</taxon>
        <taxon>Mycobacteriales</taxon>
        <taxon>Corynebacteriaceae</taxon>
        <taxon>Corynebacterium</taxon>
    </lineage>
</organism>
<dbReference type="EMBL" id="JAMFTQ010000001">
    <property type="protein sequence ID" value="MCP1386951.1"/>
    <property type="molecule type" value="Genomic_DNA"/>
</dbReference>
<evidence type="ECO:0000313" key="3">
    <source>
        <dbReference type="Proteomes" id="UP001204000"/>
    </source>
</evidence>
<reference evidence="2" key="1">
    <citation type="submission" date="2022-05" db="EMBL/GenBank/DDBJ databases">
        <title>Corynebacterium sp. TA-R-1 sp. nov., isolated from human feces.</title>
        <authorList>
            <person name="Shamsuzzaman M."/>
            <person name="Dahal R.H."/>
        </authorList>
    </citation>
    <scope>NUCLEOTIDE SEQUENCE</scope>
    <source>
        <strain evidence="2">TA-R-1</strain>
    </source>
</reference>
<keyword evidence="1" id="KW-0812">Transmembrane</keyword>
<keyword evidence="1" id="KW-1133">Transmembrane helix</keyword>
<protein>
    <recommendedName>
        <fullName evidence="4">Nudix hydrolase domain-containing protein</fullName>
    </recommendedName>
</protein>
<name>A0ABT1FZ03_9CORY</name>